<evidence type="ECO:0000313" key="1">
    <source>
        <dbReference type="EMBL" id="JAE08618.1"/>
    </source>
</evidence>
<reference evidence="1" key="1">
    <citation type="submission" date="2014-09" db="EMBL/GenBank/DDBJ databases">
        <authorList>
            <person name="Magalhaes I.L.F."/>
            <person name="Oliveira U."/>
            <person name="Santos F.R."/>
            <person name="Vidigal T.H.D.A."/>
            <person name="Brescovit A.D."/>
            <person name="Santos A.J."/>
        </authorList>
    </citation>
    <scope>NUCLEOTIDE SEQUENCE</scope>
    <source>
        <tissue evidence="1">Shoot tissue taken approximately 20 cm above the soil surface</tissue>
    </source>
</reference>
<sequence>MLWPGRDVPERESWTCFKLLGDGILRTLLPSTFMILISFRS</sequence>
<dbReference type="AlphaFoldDB" id="A0A0A9FK49"/>
<organism evidence="1">
    <name type="scientific">Arundo donax</name>
    <name type="common">Giant reed</name>
    <name type="synonym">Donax arundinaceus</name>
    <dbReference type="NCBI Taxonomy" id="35708"/>
    <lineage>
        <taxon>Eukaryota</taxon>
        <taxon>Viridiplantae</taxon>
        <taxon>Streptophyta</taxon>
        <taxon>Embryophyta</taxon>
        <taxon>Tracheophyta</taxon>
        <taxon>Spermatophyta</taxon>
        <taxon>Magnoliopsida</taxon>
        <taxon>Liliopsida</taxon>
        <taxon>Poales</taxon>
        <taxon>Poaceae</taxon>
        <taxon>PACMAD clade</taxon>
        <taxon>Arundinoideae</taxon>
        <taxon>Arundineae</taxon>
        <taxon>Arundo</taxon>
    </lineage>
</organism>
<dbReference type="EMBL" id="GBRH01189278">
    <property type="protein sequence ID" value="JAE08618.1"/>
    <property type="molecule type" value="Transcribed_RNA"/>
</dbReference>
<proteinExistence type="predicted"/>
<protein>
    <submittedName>
        <fullName evidence="1">Uncharacterized protein</fullName>
    </submittedName>
</protein>
<reference evidence="1" key="2">
    <citation type="journal article" date="2015" name="Data Brief">
        <title>Shoot transcriptome of the giant reed, Arundo donax.</title>
        <authorList>
            <person name="Barrero R.A."/>
            <person name="Guerrero F.D."/>
            <person name="Moolhuijzen P."/>
            <person name="Goolsby J.A."/>
            <person name="Tidwell J."/>
            <person name="Bellgard S.E."/>
            <person name="Bellgard M.I."/>
        </authorList>
    </citation>
    <scope>NUCLEOTIDE SEQUENCE</scope>
    <source>
        <tissue evidence="1">Shoot tissue taken approximately 20 cm above the soil surface</tissue>
    </source>
</reference>
<accession>A0A0A9FK49</accession>
<name>A0A0A9FK49_ARUDO</name>